<dbReference type="AlphaFoldDB" id="A0A6M6JHH2"/>
<dbReference type="Proteomes" id="UP000505377">
    <property type="component" value="Chromosome"/>
</dbReference>
<name>A0A6M6JHH2_9PSEU</name>
<evidence type="ECO:0000313" key="2">
    <source>
        <dbReference type="Proteomes" id="UP000505377"/>
    </source>
</evidence>
<keyword evidence="2" id="KW-1185">Reference proteome</keyword>
<proteinExistence type="predicted"/>
<reference evidence="1 2" key="1">
    <citation type="submission" date="2020-05" db="EMBL/GenBank/DDBJ databases">
        <authorList>
            <person name="Mo P."/>
        </authorList>
    </citation>
    <scope>NUCLEOTIDE SEQUENCE [LARGE SCALE GENOMIC DNA]</scope>
    <source>
        <strain evidence="1 2">Gen01</strain>
    </source>
</reference>
<organism evidence="1 2">
    <name type="scientific">Pseudonocardia broussonetiae</name>
    <dbReference type="NCBI Taxonomy" id="2736640"/>
    <lineage>
        <taxon>Bacteria</taxon>
        <taxon>Bacillati</taxon>
        <taxon>Actinomycetota</taxon>
        <taxon>Actinomycetes</taxon>
        <taxon>Pseudonocardiales</taxon>
        <taxon>Pseudonocardiaceae</taxon>
        <taxon>Pseudonocardia</taxon>
    </lineage>
</organism>
<accession>A0A6M6JHH2</accession>
<dbReference type="EMBL" id="CP053564">
    <property type="protein sequence ID" value="QJY47488.1"/>
    <property type="molecule type" value="Genomic_DNA"/>
</dbReference>
<sequence length="217" mass="23449">MRTDDDPTATPTDTDPRLLVLHLLRLGGFVAADRVARGTGLDVDVVTGILETARADGLATERSGRISGWVLTPDGRAAHAALLAEELDRRGAQAAVEEASTAFLALNEPFKALCTRWQMLPDGSINDHGDAAYDASVVEDLGPVHERVVALTARLAGTLPRYDRYPRAFTAARERLLAGDRKAFAAPLSESYHDAWMELHQDLLSTLGRERSAADGH</sequence>
<evidence type="ECO:0000313" key="1">
    <source>
        <dbReference type="EMBL" id="QJY47488.1"/>
    </source>
</evidence>
<dbReference type="RefSeq" id="WP_172160147.1">
    <property type="nucleotide sequence ID" value="NZ_CP053564.1"/>
</dbReference>
<dbReference type="KEGG" id="pbro:HOP40_18095"/>
<protein>
    <submittedName>
        <fullName evidence="1">MarR family transcriptional regulator</fullName>
    </submittedName>
</protein>
<gene>
    <name evidence="1" type="ORF">HOP40_18095</name>
</gene>